<sequence length="175" mass="19712">MMRLLFITLFALSVSACAIKPATDYRSSQNFSQYTTFAFAALPEGVVDSLDNSRIREAVAAQLEKKGMSQIDLKDADLQVLFRIEDESEIEAFGTSAHFGFSRGKGGVAMSTPVQYYENKYGKLVLELADAKTQSIIWKSTSQRRLRETTKVEKRTQFINDEIVMMLAEYPPESK</sequence>
<accession>A0ABQ6DVZ9</accession>
<dbReference type="Proteomes" id="UP001157353">
    <property type="component" value="Unassembled WGS sequence"/>
</dbReference>
<dbReference type="EMBL" id="BSPQ01000001">
    <property type="protein sequence ID" value="GLS89150.1"/>
    <property type="molecule type" value="Genomic_DNA"/>
</dbReference>
<keyword evidence="4" id="KW-1185">Reference proteome</keyword>
<feature type="domain" description="DUF4136" evidence="2">
    <location>
        <begin position="22"/>
        <end position="172"/>
    </location>
</feature>
<dbReference type="Pfam" id="PF13590">
    <property type="entry name" value="DUF4136"/>
    <property type="match status" value="1"/>
</dbReference>
<keyword evidence="1" id="KW-0732">Signal</keyword>
<dbReference type="InterPro" id="IPR025411">
    <property type="entry name" value="DUF4136"/>
</dbReference>
<protein>
    <recommendedName>
        <fullName evidence="2">DUF4136 domain-containing protein</fullName>
    </recommendedName>
</protein>
<dbReference type="RefSeq" id="WP_284202265.1">
    <property type="nucleotide sequence ID" value="NZ_BSPQ01000001.1"/>
</dbReference>
<organism evidence="3 4">
    <name type="scientific">Psychromonas marina</name>
    <dbReference type="NCBI Taxonomy" id="88364"/>
    <lineage>
        <taxon>Bacteria</taxon>
        <taxon>Pseudomonadati</taxon>
        <taxon>Pseudomonadota</taxon>
        <taxon>Gammaproteobacteria</taxon>
        <taxon>Alteromonadales</taxon>
        <taxon>Psychromonadaceae</taxon>
        <taxon>Psychromonas</taxon>
    </lineage>
</organism>
<evidence type="ECO:0000313" key="3">
    <source>
        <dbReference type="EMBL" id="GLS89150.1"/>
    </source>
</evidence>
<dbReference type="PROSITE" id="PS51257">
    <property type="entry name" value="PROKAR_LIPOPROTEIN"/>
    <property type="match status" value="1"/>
</dbReference>
<evidence type="ECO:0000313" key="4">
    <source>
        <dbReference type="Proteomes" id="UP001157353"/>
    </source>
</evidence>
<feature type="chain" id="PRO_5045672312" description="DUF4136 domain-containing protein" evidence="1">
    <location>
        <begin position="19"/>
        <end position="175"/>
    </location>
</feature>
<comment type="caution">
    <text evidence="3">The sequence shown here is derived from an EMBL/GenBank/DDBJ whole genome shotgun (WGS) entry which is preliminary data.</text>
</comment>
<evidence type="ECO:0000259" key="2">
    <source>
        <dbReference type="Pfam" id="PF13590"/>
    </source>
</evidence>
<name>A0ABQ6DVZ9_9GAMM</name>
<evidence type="ECO:0000256" key="1">
    <source>
        <dbReference type="SAM" id="SignalP"/>
    </source>
</evidence>
<feature type="signal peptide" evidence="1">
    <location>
        <begin position="1"/>
        <end position="18"/>
    </location>
</feature>
<gene>
    <name evidence="3" type="ORF">GCM10007916_02170</name>
</gene>
<dbReference type="Gene3D" id="3.30.160.670">
    <property type="match status" value="1"/>
</dbReference>
<proteinExistence type="predicted"/>
<reference evidence="4" key="1">
    <citation type="journal article" date="2019" name="Int. J. Syst. Evol. Microbiol.">
        <title>The Global Catalogue of Microorganisms (GCM) 10K type strain sequencing project: providing services to taxonomists for standard genome sequencing and annotation.</title>
        <authorList>
            <consortium name="The Broad Institute Genomics Platform"/>
            <consortium name="The Broad Institute Genome Sequencing Center for Infectious Disease"/>
            <person name="Wu L."/>
            <person name="Ma J."/>
        </authorList>
    </citation>
    <scope>NUCLEOTIDE SEQUENCE [LARGE SCALE GENOMIC DNA]</scope>
    <source>
        <strain evidence="4">NBRC 103166</strain>
    </source>
</reference>